<dbReference type="GO" id="GO:0045947">
    <property type="term" value="P:negative regulation of translational initiation"/>
    <property type="evidence" value="ECO:0007669"/>
    <property type="project" value="InterPro"/>
</dbReference>
<evidence type="ECO:0000313" key="1">
    <source>
        <dbReference type="EMBL" id="JAV76835.1"/>
    </source>
</evidence>
<dbReference type="EMBL" id="GEZM01047450">
    <property type="protein sequence ID" value="JAV76835.1"/>
    <property type="molecule type" value="Transcribed_RNA"/>
</dbReference>
<dbReference type="InterPro" id="IPR008606">
    <property type="entry name" value="EIF4EBP"/>
</dbReference>
<name>A0A1Y1LXM9_PHOPY</name>
<dbReference type="Pfam" id="PF05456">
    <property type="entry name" value="eIF_4EBP"/>
    <property type="match status" value="1"/>
</dbReference>
<dbReference type="GO" id="GO:0008190">
    <property type="term" value="F:eukaryotic initiation factor 4E binding"/>
    <property type="evidence" value="ECO:0007669"/>
    <property type="project" value="InterPro"/>
</dbReference>
<dbReference type="AlphaFoldDB" id="A0A1Y1LXM9"/>
<reference evidence="1" key="1">
    <citation type="journal article" date="2016" name="Sci. Rep.">
        <title>Molecular characterization of firefly nuptial gifts: a multi-omics approach sheds light on postcopulatory sexual selection.</title>
        <authorList>
            <person name="Al-Wathiqui N."/>
            <person name="Fallon T.R."/>
            <person name="South A."/>
            <person name="Weng J.K."/>
            <person name="Lewis S.M."/>
        </authorList>
    </citation>
    <scope>NUCLEOTIDE SEQUENCE</scope>
</reference>
<accession>A0A1Y1LXM9</accession>
<sequence>MLLYSILSIRKGIGNGVIVYSYHSKMSGQVSDAKPILTRISVVPKNSSHLSDSPTLMGAAYSTTPVGTKMVYERAVIMNLRNSPISNTPPNWKIPQSIAINHGSLQCIEKKHSPSKRICAEKRNADFFGQFADDAEQFDMEM</sequence>
<protein>
    <submittedName>
        <fullName evidence="1">Uncharacterized protein</fullName>
    </submittedName>
</protein>
<organism evidence="1">
    <name type="scientific">Photinus pyralis</name>
    <name type="common">Common eastern firefly</name>
    <name type="synonym">Lampyris pyralis</name>
    <dbReference type="NCBI Taxonomy" id="7054"/>
    <lineage>
        <taxon>Eukaryota</taxon>
        <taxon>Metazoa</taxon>
        <taxon>Ecdysozoa</taxon>
        <taxon>Arthropoda</taxon>
        <taxon>Hexapoda</taxon>
        <taxon>Insecta</taxon>
        <taxon>Pterygota</taxon>
        <taxon>Neoptera</taxon>
        <taxon>Endopterygota</taxon>
        <taxon>Coleoptera</taxon>
        <taxon>Polyphaga</taxon>
        <taxon>Elateriformia</taxon>
        <taxon>Elateroidea</taxon>
        <taxon>Lampyridae</taxon>
        <taxon>Lampyrinae</taxon>
        <taxon>Photinus</taxon>
    </lineage>
</organism>
<proteinExistence type="predicted"/>